<feature type="compositionally biased region" description="Basic and acidic residues" evidence="1">
    <location>
        <begin position="18"/>
        <end position="31"/>
    </location>
</feature>
<dbReference type="EMBL" id="BK016048">
    <property type="protein sequence ID" value="DAF91284.1"/>
    <property type="molecule type" value="Genomic_DNA"/>
</dbReference>
<sequence>MPPLRSERRRGVIMPSLRSERQRGSISRERV</sequence>
<organism evidence="2">
    <name type="scientific">Siphoviridae sp. ctij073</name>
    <dbReference type="NCBI Taxonomy" id="2825625"/>
    <lineage>
        <taxon>Viruses</taxon>
        <taxon>Duplodnaviria</taxon>
        <taxon>Heunggongvirae</taxon>
        <taxon>Uroviricota</taxon>
        <taxon>Caudoviricetes</taxon>
    </lineage>
</organism>
<evidence type="ECO:0000313" key="2">
    <source>
        <dbReference type="EMBL" id="DAF91284.1"/>
    </source>
</evidence>
<feature type="compositionally biased region" description="Basic and acidic residues" evidence="1">
    <location>
        <begin position="1"/>
        <end position="10"/>
    </location>
</feature>
<protein>
    <submittedName>
        <fullName evidence="2">Uncharacterized protein</fullName>
    </submittedName>
</protein>
<evidence type="ECO:0000256" key="1">
    <source>
        <dbReference type="SAM" id="MobiDB-lite"/>
    </source>
</evidence>
<reference evidence="2" key="1">
    <citation type="journal article" date="2021" name="Proc. Natl. Acad. Sci. U.S.A.">
        <title>A Catalog of Tens of Thousands of Viruses from Human Metagenomes Reveals Hidden Associations with Chronic Diseases.</title>
        <authorList>
            <person name="Tisza M.J."/>
            <person name="Buck C.B."/>
        </authorList>
    </citation>
    <scope>NUCLEOTIDE SEQUENCE</scope>
    <source>
        <strain evidence="2">Ctij073</strain>
    </source>
</reference>
<proteinExistence type="predicted"/>
<accession>A0A8S5U9Z3</accession>
<feature type="region of interest" description="Disordered" evidence="1">
    <location>
        <begin position="1"/>
        <end position="31"/>
    </location>
</feature>
<name>A0A8S5U9Z3_9CAUD</name>